<comment type="caution">
    <text evidence="1">The sequence shown here is derived from an EMBL/GenBank/DDBJ whole genome shotgun (WGS) entry which is preliminary data.</text>
</comment>
<evidence type="ECO:0000313" key="2">
    <source>
        <dbReference type="Proteomes" id="UP001454036"/>
    </source>
</evidence>
<accession>A0AAV3Q9M2</accession>
<evidence type="ECO:0000313" key="1">
    <source>
        <dbReference type="EMBL" id="GAA0160777.1"/>
    </source>
</evidence>
<dbReference type="Proteomes" id="UP001454036">
    <property type="component" value="Unassembled WGS sequence"/>
</dbReference>
<keyword evidence="2" id="KW-1185">Reference proteome</keyword>
<name>A0AAV3Q9M2_LITER</name>
<reference evidence="1 2" key="1">
    <citation type="submission" date="2024-01" db="EMBL/GenBank/DDBJ databases">
        <title>The complete chloroplast genome sequence of Lithospermum erythrorhizon: insights into the phylogenetic relationship among Boraginaceae species and the maternal lineages of purple gromwells.</title>
        <authorList>
            <person name="Okada T."/>
            <person name="Watanabe K."/>
        </authorList>
    </citation>
    <scope>NUCLEOTIDE SEQUENCE [LARGE SCALE GENOMIC DNA]</scope>
</reference>
<proteinExistence type="predicted"/>
<protein>
    <submittedName>
        <fullName evidence="1">Uncharacterized protein</fullName>
    </submittedName>
</protein>
<gene>
    <name evidence="1" type="ORF">LIER_39100</name>
</gene>
<dbReference type="AlphaFoldDB" id="A0AAV3Q9M2"/>
<dbReference type="EMBL" id="BAABME010020567">
    <property type="protein sequence ID" value="GAA0160777.1"/>
    <property type="molecule type" value="Genomic_DNA"/>
</dbReference>
<organism evidence="1 2">
    <name type="scientific">Lithospermum erythrorhizon</name>
    <name type="common">Purple gromwell</name>
    <name type="synonym">Lithospermum officinale var. erythrorhizon</name>
    <dbReference type="NCBI Taxonomy" id="34254"/>
    <lineage>
        <taxon>Eukaryota</taxon>
        <taxon>Viridiplantae</taxon>
        <taxon>Streptophyta</taxon>
        <taxon>Embryophyta</taxon>
        <taxon>Tracheophyta</taxon>
        <taxon>Spermatophyta</taxon>
        <taxon>Magnoliopsida</taxon>
        <taxon>eudicotyledons</taxon>
        <taxon>Gunneridae</taxon>
        <taxon>Pentapetalae</taxon>
        <taxon>asterids</taxon>
        <taxon>lamiids</taxon>
        <taxon>Boraginales</taxon>
        <taxon>Boraginaceae</taxon>
        <taxon>Boraginoideae</taxon>
        <taxon>Lithospermeae</taxon>
        <taxon>Lithospermum</taxon>
    </lineage>
</organism>
<sequence>MELPCALPNLKVDNRAAWNALKFHFHAVKPLLSKKVAKRYTPLRDPYAAFSQSAKHMTKALNGSYALARRAHRLARENHNASKQIEVMRKVIATKNLLLDGAKNYLTAEREGREELSKTAEECGQKLESVLVELKKVKDTAAEVEKVWADQKAKMQARYEDLE</sequence>